<feature type="transmembrane region" description="Helical" evidence="2">
    <location>
        <begin position="63"/>
        <end position="86"/>
    </location>
</feature>
<evidence type="ECO:0000256" key="2">
    <source>
        <dbReference type="SAM" id="Phobius"/>
    </source>
</evidence>
<dbReference type="Pfam" id="PF07331">
    <property type="entry name" value="TctB"/>
    <property type="match status" value="1"/>
</dbReference>
<dbReference type="Proteomes" id="UP000277256">
    <property type="component" value="Unassembled WGS sequence"/>
</dbReference>
<feature type="compositionally biased region" description="Basic and acidic residues" evidence="1">
    <location>
        <begin position="8"/>
        <end position="24"/>
    </location>
</feature>
<feature type="region of interest" description="Disordered" evidence="1">
    <location>
        <begin position="1"/>
        <end position="24"/>
    </location>
</feature>
<evidence type="ECO:0000313" key="4">
    <source>
        <dbReference type="EMBL" id="RRS00733.1"/>
    </source>
</evidence>
<feature type="transmembrane region" description="Helical" evidence="2">
    <location>
        <begin position="98"/>
        <end position="121"/>
    </location>
</feature>
<evidence type="ECO:0000313" key="5">
    <source>
        <dbReference type="Proteomes" id="UP000277256"/>
    </source>
</evidence>
<name>A0A426V1M0_9ACTN</name>
<protein>
    <submittedName>
        <fullName evidence="4">Tripartite tricarboxylate transporter TctB family protein</fullName>
    </submittedName>
</protein>
<reference evidence="4 5" key="1">
    <citation type="submission" date="2018-12" db="EMBL/GenBank/DDBJ databases">
        <title>Glycomyces sp. YIM 121974 draft genome.</title>
        <authorList>
            <person name="Li Q."/>
        </authorList>
    </citation>
    <scope>NUCLEOTIDE SEQUENCE [LARGE SCALE GENOMIC DNA]</scope>
    <source>
        <strain evidence="4 5">YIM 121974</strain>
    </source>
</reference>
<feature type="transmembrane region" description="Helical" evidence="2">
    <location>
        <begin position="141"/>
        <end position="165"/>
    </location>
</feature>
<dbReference type="EMBL" id="RSEB01000002">
    <property type="protein sequence ID" value="RRS00733.1"/>
    <property type="molecule type" value="Genomic_DNA"/>
</dbReference>
<keyword evidence="2" id="KW-1133">Transmembrane helix</keyword>
<evidence type="ECO:0000259" key="3">
    <source>
        <dbReference type="Pfam" id="PF07331"/>
    </source>
</evidence>
<accession>A0A426V1M0</accession>
<sequence>MSEAVVADPEREAPREDAFEEPRPGGRVQAVAAGVAPVAIGAFAVWLAFGLEIGSLTAPGPGLWPLIVAGLLVLCGAGIVAVAATAGTTGGTEAFTRGTIHVLLAAGGLAVYASLFEVVGFEAPTLVLLFAWLRFLGRESWLASAVIAASATAVAYALFILGLGVPLPHIIAF</sequence>
<evidence type="ECO:0000256" key="1">
    <source>
        <dbReference type="SAM" id="MobiDB-lite"/>
    </source>
</evidence>
<comment type="caution">
    <text evidence="4">The sequence shown here is derived from an EMBL/GenBank/DDBJ whole genome shotgun (WGS) entry which is preliminary data.</text>
</comment>
<organism evidence="4 5">
    <name type="scientific">Glycomyces terrestris</name>
    <dbReference type="NCBI Taxonomy" id="2493553"/>
    <lineage>
        <taxon>Bacteria</taxon>
        <taxon>Bacillati</taxon>
        <taxon>Actinomycetota</taxon>
        <taxon>Actinomycetes</taxon>
        <taxon>Glycomycetales</taxon>
        <taxon>Glycomycetaceae</taxon>
        <taxon>Glycomyces</taxon>
    </lineage>
</organism>
<feature type="transmembrane region" description="Helical" evidence="2">
    <location>
        <begin position="30"/>
        <end position="51"/>
    </location>
</feature>
<keyword evidence="5" id="KW-1185">Reference proteome</keyword>
<keyword evidence="2" id="KW-0812">Transmembrane</keyword>
<dbReference type="AlphaFoldDB" id="A0A426V1M0"/>
<dbReference type="RefSeq" id="WP_125247409.1">
    <property type="nucleotide sequence ID" value="NZ_RSEB01000002.1"/>
</dbReference>
<keyword evidence="2" id="KW-0472">Membrane</keyword>
<feature type="domain" description="DUF1468" evidence="3">
    <location>
        <begin position="33"/>
        <end position="168"/>
    </location>
</feature>
<proteinExistence type="predicted"/>
<dbReference type="OrthoDB" id="3576735at2"/>
<gene>
    <name evidence="4" type="ORF">EIW28_09335</name>
</gene>
<dbReference type="InterPro" id="IPR009936">
    <property type="entry name" value="DUF1468"/>
</dbReference>